<organism evidence="1 2">
    <name type="scientific">Plastoroseomonas hellenica</name>
    <dbReference type="NCBI Taxonomy" id="2687306"/>
    <lineage>
        <taxon>Bacteria</taxon>
        <taxon>Pseudomonadati</taxon>
        <taxon>Pseudomonadota</taxon>
        <taxon>Alphaproteobacteria</taxon>
        <taxon>Acetobacterales</taxon>
        <taxon>Acetobacteraceae</taxon>
        <taxon>Plastoroseomonas</taxon>
    </lineage>
</organism>
<dbReference type="EMBL" id="JAAGBB010000010">
    <property type="protein sequence ID" value="MBR0664665.1"/>
    <property type="molecule type" value="Genomic_DNA"/>
</dbReference>
<proteinExistence type="predicted"/>
<dbReference type="Gene3D" id="1.20.1290.10">
    <property type="entry name" value="AhpD-like"/>
    <property type="match status" value="1"/>
</dbReference>
<protein>
    <submittedName>
        <fullName evidence="1">Uncharacterized protein</fullName>
    </submittedName>
</protein>
<comment type="caution">
    <text evidence="1">The sequence shown here is derived from an EMBL/GenBank/DDBJ whole genome shotgun (WGS) entry which is preliminary data.</text>
</comment>
<name>A0ABS5EXM9_9PROT</name>
<evidence type="ECO:0000313" key="2">
    <source>
        <dbReference type="Proteomes" id="UP001196870"/>
    </source>
</evidence>
<gene>
    <name evidence="1" type="ORF">GXW71_09905</name>
</gene>
<dbReference type="InterPro" id="IPR029032">
    <property type="entry name" value="AhpD-like"/>
</dbReference>
<sequence>MSDPVPAVTEAAATGEIAAIFDDIRSVLGVEVVNLVWRHLATFDGALSWTWSTLRPLYAHGTLQEEARKLRACLALPQVQTIRPEVFAAIGLPASALDPIRSILAAYDHTNAMALFAFSALRVRLGPSDEQSPDVSVASRPAPQPESLIALPRLPRMEELSAETAALVMELNKLGTDRTQPSLASMYRHLAYWPPYLALAWAILTPLHASGALADAIRAMRGEAERRAAVIKLHLGRAALPSPAIGPAVTAAIEPFVGDAILKMTVICALLRSAT</sequence>
<accession>A0ABS5EXM9</accession>
<dbReference type="Proteomes" id="UP001196870">
    <property type="component" value="Unassembled WGS sequence"/>
</dbReference>
<dbReference type="RefSeq" id="WP_211852333.1">
    <property type="nucleotide sequence ID" value="NZ_JAAGBB010000010.1"/>
</dbReference>
<evidence type="ECO:0000313" key="1">
    <source>
        <dbReference type="EMBL" id="MBR0664665.1"/>
    </source>
</evidence>
<keyword evidence="2" id="KW-1185">Reference proteome</keyword>
<reference evidence="2" key="1">
    <citation type="journal article" date="2021" name="Syst. Appl. Microbiol.">
        <title>Roseomonas hellenica sp. nov., isolated from roots of wild-growing Alkanna tinctoria.</title>
        <authorList>
            <person name="Rat A."/>
            <person name="Naranjo H.D."/>
            <person name="Lebbe L."/>
            <person name="Cnockaert M."/>
            <person name="Krigas N."/>
            <person name="Grigoriadou K."/>
            <person name="Maloupa E."/>
            <person name="Willems A."/>
        </authorList>
    </citation>
    <scope>NUCLEOTIDE SEQUENCE [LARGE SCALE GENOMIC DNA]</scope>
    <source>
        <strain evidence="2">LMG 31523</strain>
    </source>
</reference>